<protein>
    <submittedName>
        <fullName evidence="3">Uncharacterized protein</fullName>
    </submittedName>
</protein>
<dbReference type="VEuPathDB" id="FungiDB:NEUTE1DRAFT_135730"/>
<keyword evidence="2" id="KW-1133">Transmembrane helix</keyword>
<evidence type="ECO:0000313" key="4">
    <source>
        <dbReference type="Proteomes" id="UP000008065"/>
    </source>
</evidence>
<reference evidence="4" key="1">
    <citation type="journal article" date="2011" name="Genetics">
        <title>Massive changes in genome architecture accompany the transition to self-fertility in the filamentous fungus Neurospora tetrasperma.</title>
        <authorList>
            <person name="Ellison C.E."/>
            <person name="Stajich J.E."/>
            <person name="Jacobson D.J."/>
            <person name="Natvig D.O."/>
            <person name="Lapidus A."/>
            <person name="Foster B."/>
            <person name="Aerts A."/>
            <person name="Riley R."/>
            <person name="Lindquist E.A."/>
            <person name="Grigoriev I.V."/>
            <person name="Taylor J.W."/>
        </authorList>
    </citation>
    <scope>NUCLEOTIDE SEQUENCE [LARGE SCALE GENOMIC DNA]</scope>
    <source>
        <strain evidence="4">FGSC 2508 / P0657</strain>
    </source>
</reference>
<dbReference type="Proteomes" id="UP000008065">
    <property type="component" value="Unassembled WGS sequence"/>
</dbReference>
<gene>
    <name evidence="3" type="ORF">NEUTE1DRAFT_135730</name>
</gene>
<feature type="transmembrane region" description="Helical" evidence="2">
    <location>
        <begin position="51"/>
        <end position="70"/>
    </location>
</feature>
<organism evidence="3 4">
    <name type="scientific">Neurospora tetrasperma (strain FGSC 2508 / ATCC MYA-4615 / P0657)</name>
    <dbReference type="NCBI Taxonomy" id="510951"/>
    <lineage>
        <taxon>Eukaryota</taxon>
        <taxon>Fungi</taxon>
        <taxon>Dikarya</taxon>
        <taxon>Ascomycota</taxon>
        <taxon>Pezizomycotina</taxon>
        <taxon>Sordariomycetes</taxon>
        <taxon>Sordariomycetidae</taxon>
        <taxon>Sordariales</taxon>
        <taxon>Sordariaceae</taxon>
        <taxon>Neurospora</taxon>
    </lineage>
</organism>
<proteinExistence type="predicted"/>
<keyword evidence="2" id="KW-0812">Transmembrane</keyword>
<accession>F8MGK4</accession>
<dbReference type="RefSeq" id="XP_009848968.1">
    <property type="nucleotide sequence ID" value="XM_009850666.1"/>
</dbReference>
<dbReference type="AlphaFoldDB" id="F8MGK4"/>
<keyword evidence="2" id="KW-0472">Membrane</keyword>
<evidence type="ECO:0000256" key="2">
    <source>
        <dbReference type="SAM" id="Phobius"/>
    </source>
</evidence>
<feature type="region of interest" description="Disordered" evidence="1">
    <location>
        <begin position="1"/>
        <end position="31"/>
    </location>
</feature>
<sequence length="113" mass="12759">MSPPTSRPLPLRRTRQANSRTTKRNGGDQFSFSSRLAKRDRDILGMYKPRLGPLSLGLSLAALLASFLWPRYCASREKNHRMVVLGYVPILIVAVEKWPSEFRSFSGRAIVAL</sequence>
<dbReference type="KEGG" id="nte:NEUTE1DRAFT135730"/>
<dbReference type="EMBL" id="GL891303">
    <property type="protein sequence ID" value="EGO58626.1"/>
    <property type="molecule type" value="Genomic_DNA"/>
</dbReference>
<dbReference type="GeneID" id="20825908"/>
<name>F8MGK4_NEUT8</name>
<evidence type="ECO:0000256" key="1">
    <source>
        <dbReference type="SAM" id="MobiDB-lite"/>
    </source>
</evidence>
<keyword evidence="4" id="KW-1185">Reference proteome</keyword>
<dbReference type="HOGENOM" id="CLU_2134198_0_0_1"/>
<evidence type="ECO:0000313" key="3">
    <source>
        <dbReference type="EMBL" id="EGO58626.1"/>
    </source>
</evidence>